<sequence length="126" mass="14160">MSETKEGAEQTGEAEAPSEDTRPRKKRKKKAKAPREGVPSFAARFPRDEALDALLAAFERGDYGRVREDGARLVKSTEDPAVRRAAEELLRRIEPDPLAKYMLLAACVLLAFFTVWYFSHRLTPAP</sequence>
<evidence type="ECO:0000313" key="4">
    <source>
        <dbReference type="Proteomes" id="UP000440224"/>
    </source>
</evidence>
<reference evidence="3 4" key="1">
    <citation type="submission" date="2019-10" db="EMBL/GenBank/DDBJ databases">
        <title>A soil myxobacterium in the family Polyangiaceae.</title>
        <authorList>
            <person name="Li Y."/>
            <person name="Wang J."/>
        </authorList>
    </citation>
    <scope>NUCLEOTIDE SEQUENCE [LARGE SCALE GENOMIC DNA]</scope>
    <source>
        <strain evidence="3 4">DSM 14734</strain>
    </source>
</reference>
<evidence type="ECO:0000313" key="3">
    <source>
        <dbReference type="EMBL" id="MRG94782.1"/>
    </source>
</evidence>
<gene>
    <name evidence="3" type="ORF">GF068_23085</name>
</gene>
<keyword evidence="2" id="KW-0472">Membrane</keyword>
<dbReference type="AlphaFoldDB" id="A0A6N7PRH0"/>
<feature type="compositionally biased region" description="Basic residues" evidence="1">
    <location>
        <begin position="23"/>
        <end position="32"/>
    </location>
</feature>
<keyword evidence="4" id="KW-1185">Reference proteome</keyword>
<dbReference type="OrthoDB" id="9851625at2"/>
<dbReference type="EMBL" id="WJIE01000006">
    <property type="protein sequence ID" value="MRG94782.1"/>
    <property type="molecule type" value="Genomic_DNA"/>
</dbReference>
<feature type="transmembrane region" description="Helical" evidence="2">
    <location>
        <begin position="101"/>
        <end position="119"/>
    </location>
</feature>
<dbReference type="RefSeq" id="WP_153821592.1">
    <property type="nucleotide sequence ID" value="NZ_WJIE01000006.1"/>
</dbReference>
<protein>
    <submittedName>
        <fullName evidence="3">Uncharacterized protein</fullName>
    </submittedName>
</protein>
<evidence type="ECO:0000256" key="1">
    <source>
        <dbReference type="SAM" id="MobiDB-lite"/>
    </source>
</evidence>
<name>A0A6N7PRH0_9BACT</name>
<accession>A0A6N7PRH0</accession>
<feature type="region of interest" description="Disordered" evidence="1">
    <location>
        <begin position="1"/>
        <end position="39"/>
    </location>
</feature>
<proteinExistence type="predicted"/>
<keyword evidence="2" id="KW-1133">Transmembrane helix</keyword>
<dbReference type="Proteomes" id="UP000440224">
    <property type="component" value="Unassembled WGS sequence"/>
</dbReference>
<evidence type="ECO:0000256" key="2">
    <source>
        <dbReference type="SAM" id="Phobius"/>
    </source>
</evidence>
<comment type="caution">
    <text evidence="3">The sequence shown here is derived from an EMBL/GenBank/DDBJ whole genome shotgun (WGS) entry which is preliminary data.</text>
</comment>
<keyword evidence="2" id="KW-0812">Transmembrane</keyword>
<organism evidence="3 4">
    <name type="scientific">Polyangium spumosum</name>
    <dbReference type="NCBI Taxonomy" id="889282"/>
    <lineage>
        <taxon>Bacteria</taxon>
        <taxon>Pseudomonadati</taxon>
        <taxon>Myxococcota</taxon>
        <taxon>Polyangia</taxon>
        <taxon>Polyangiales</taxon>
        <taxon>Polyangiaceae</taxon>
        <taxon>Polyangium</taxon>
    </lineage>
</organism>